<name>A0A814EHB1_9BILA</name>
<dbReference type="AlphaFoldDB" id="A0A814EHB1"/>
<sequence length="153" mass="17645">MSEEQLDLQKAISQSFKTYNSDLDFKKTVALSLFTAMTEQEERTNMEIATHESIISYLEKFEIETTEICTIEKLIECTNFEKNETLEGLDNEHRAMNLISEALQYLKEGKIHKQLDRISQALKCFENAGERLDTAGSLKRLNLILQTVHKVII</sequence>
<organism evidence="1 2">
    <name type="scientific">Brachionus calyciflorus</name>
    <dbReference type="NCBI Taxonomy" id="104777"/>
    <lineage>
        <taxon>Eukaryota</taxon>
        <taxon>Metazoa</taxon>
        <taxon>Spiralia</taxon>
        <taxon>Gnathifera</taxon>
        <taxon>Rotifera</taxon>
        <taxon>Eurotatoria</taxon>
        <taxon>Monogononta</taxon>
        <taxon>Pseudotrocha</taxon>
        <taxon>Ploima</taxon>
        <taxon>Brachionidae</taxon>
        <taxon>Brachionus</taxon>
    </lineage>
</organism>
<proteinExistence type="predicted"/>
<gene>
    <name evidence="1" type="ORF">OXX778_LOCUS14836</name>
</gene>
<evidence type="ECO:0000313" key="1">
    <source>
        <dbReference type="EMBL" id="CAF0969336.1"/>
    </source>
</evidence>
<dbReference type="EMBL" id="CAJNOC010003137">
    <property type="protein sequence ID" value="CAF0969336.1"/>
    <property type="molecule type" value="Genomic_DNA"/>
</dbReference>
<dbReference type="Proteomes" id="UP000663879">
    <property type="component" value="Unassembled WGS sequence"/>
</dbReference>
<reference evidence="1" key="1">
    <citation type="submission" date="2021-02" db="EMBL/GenBank/DDBJ databases">
        <authorList>
            <person name="Nowell W R."/>
        </authorList>
    </citation>
    <scope>NUCLEOTIDE SEQUENCE</scope>
    <source>
        <strain evidence="1">Ploen Becks lab</strain>
    </source>
</reference>
<evidence type="ECO:0000313" key="2">
    <source>
        <dbReference type="Proteomes" id="UP000663879"/>
    </source>
</evidence>
<protein>
    <submittedName>
        <fullName evidence="1">Uncharacterized protein</fullName>
    </submittedName>
</protein>
<keyword evidence="2" id="KW-1185">Reference proteome</keyword>
<comment type="caution">
    <text evidence="1">The sequence shown here is derived from an EMBL/GenBank/DDBJ whole genome shotgun (WGS) entry which is preliminary data.</text>
</comment>
<accession>A0A814EHB1</accession>